<protein>
    <submittedName>
        <fullName evidence="1">Uncharacterized protein</fullName>
    </submittedName>
</protein>
<proteinExistence type="predicted"/>
<evidence type="ECO:0000313" key="2">
    <source>
        <dbReference type="Proteomes" id="UP000475545"/>
    </source>
</evidence>
<keyword evidence="2" id="KW-1185">Reference proteome</keyword>
<dbReference type="AlphaFoldDB" id="A0A6L7GPV4"/>
<reference evidence="1 2" key="1">
    <citation type="submission" date="2019-11" db="EMBL/GenBank/DDBJ databases">
        <title>Gordonia sp. nov., a novel actinobacterium isolated from mangrove soil in Hainan.</title>
        <authorList>
            <person name="Huang X."/>
            <person name="Xie Y."/>
            <person name="Chu X."/>
            <person name="Xiao K."/>
        </authorList>
    </citation>
    <scope>NUCLEOTIDE SEQUENCE [LARGE SCALE GENOMIC DNA]</scope>
    <source>
        <strain evidence="1 2">HNM0687</strain>
    </source>
</reference>
<sequence length="77" mass="7207">MAPAEGMSVGACAPIFGPPESAVLVSVGMVGAVTDGGGVVDDVGGPGSTHTYGTGGGGAWLAGLPLEAAHDCAQALL</sequence>
<gene>
    <name evidence="1" type="ORF">GIY30_11425</name>
</gene>
<comment type="caution">
    <text evidence="1">The sequence shown here is derived from an EMBL/GenBank/DDBJ whole genome shotgun (WGS) entry which is preliminary data.</text>
</comment>
<name>A0A6L7GPV4_9ACTN</name>
<accession>A0A6L7GPV4</accession>
<organism evidence="1 2">
    <name type="scientific">Gordonia mangrovi</name>
    <dbReference type="NCBI Taxonomy" id="2665643"/>
    <lineage>
        <taxon>Bacteria</taxon>
        <taxon>Bacillati</taxon>
        <taxon>Actinomycetota</taxon>
        <taxon>Actinomycetes</taxon>
        <taxon>Mycobacteriales</taxon>
        <taxon>Gordoniaceae</taxon>
        <taxon>Gordonia</taxon>
    </lineage>
</organism>
<dbReference type="EMBL" id="WMBR01000002">
    <property type="protein sequence ID" value="MXP21959.1"/>
    <property type="molecule type" value="Genomic_DNA"/>
</dbReference>
<evidence type="ECO:0000313" key="1">
    <source>
        <dbReference type="EMBL" id="MXP21959.1"/>
    </source>
</evidence>
<dbReference type="Proteomes" id="UP000475545">
    <property type="component" value="Unassembled WGS sequence"/>
</dbReference>
<dbReference type="RefSeq" id="WP_160902081.1">
    <property type="nucleotide sequence ID" value="NZ_CP102850.1"/>
</dbReference>